<proteinExistence type="predicted"/>
<comment type="caution">
    <text evidence="1">The sequence shown here is derived from an EMBL/GenBank/DDBJ whole genome shotgun (WGS) entry which is preliminary data.</text>
</comment>
<sequence>EHARLVDEHGEAYALQAYKELKETRIQMPAMEAVIAGAQYFVGRRAEGEVVARNHQRAVDHAECLRFLCSIGVPVDAEDVAGFTAFMRASQTRHSRIDLAQVLLEMGADVNHRSRFGGIALHEAIMAQDRVAVAFLSRNGADMDMRDNDGVSPRDIVSLVL</sequence>
<protein>
    <submittedName>
        <fullName evidence="1">Uncharacterized protein</fullName>
    </submittedName>
</protein>
<keyword evidence="2" id="KW-1185">Reference proteome</keyword>
<reference evidence="1" key="1">
    <citation type="submission" date="2022-07" db="EMBL/GenBank/DDBJ databases">
        <title>Phylogenomic reconstructions and comparative analyses of Kickxellomycotina fungi.</title>
        <authorList>
            <person name="Reynolds N.K."/>
            <person name="Stajich J.E."/>
            <person name="Barry K."/>
            <person name="Grigoriev I.V."/>
            <person name="Crous P."/>
            <person name="Smith M.E."/>
        </authorList>
    </citation>
    <scope>NUCLEOTIDE SEQUENCE</scope>
    <source>
        <strain evidence="1">CBS 109366</strain>
    </source>
</reference>
<evidence type="ECO:0000313" key="2">
    <source>
        <dbReference type="Proteomes" id="UP001140234"/>
    </source>
</evidence>
<gene>
    <name evidence="1" type="ORF">IWQ57_006702</name>
</gene>
<accession>A0ACC1JJ27</accession>
<organism evidence="1 2">
    <name type="scientific">Coemansia nantahalensis</name>
    <dbReference type="NCBI Taxonomy" id="2789366"/>
    <lineage>
        <taxon>Eukaryota</taxon>
        <taxon>Fungi</taxon>
        <taxon>Fungi incertae sedis</taxon>
        <taxon>Zoopagomycota</taxon>
        <taxon>Kickxellomycotina</taxon>
        <taxon>Kickxellomycetes</taxon>
        <taxon>Kickxellales</taxon>
        <taxon>Kickxellaceae</taxon>
        <taxon>Coemansia</taxon>
    </lineage>
</organism>
<dbReference type="Proteomes" id="UP001140234">
    <property type="component" value="Unassembled WGS sequence"/>
</dbReference>
<name>A0ACC1JJ27_9FUNG</name>
<feature type="non-terminal residue" evidence="1">
    <location>
        <position position="1"/>
    </location>
</feature>
<evidence type="ECO:0000313" key="1">
    <source>
        <dbReference type="EMBL" id="KAJ2758882.1"/>
    </source>
</evidence>
<dbReference type="EMBL" id="JANBUJ010003974">
    <property type="protein sequence ID" value="KAJ2758882.1"/>
    <property type="molecule type" value="Genomic_DNA"/>
</dbReference>